<proteinExistence type="inferred from homology"/>
<evidence type="ECO:0000313" key="13">
    <source>
        <dbReference type="EMBL" id="CAI4032484.1"/>
    </source>
</evidence>
<dbReference type="GO" id="GO:0005524">
    <property type="term" value="F:ATP binding"/>
    <property type="evidence" value="ECO:0007669"/>
    <property type="project" value="UniProtKB-KW"/>
</dbReference>
<dbReference type="SUPFAM" id="SSF55821">
    <property type="entry name" value="YrdC/RibB"/>
    <property type="match status" value="1"/>
</dbReference>
<dbReference type="GO" id="GO:0006450">
    <property type="term" value="P:regulation of translational fidelity"/>
    <property type="evidence" value="ECO:0007669"/>
    <property type="project" value="TreeGrafter"/>
</dbReference>
<comment type="similarity">
    <text evidence="2">Belongs to the SUA5 family.</text>
</comment>
<keyword evidence="8" id="KW-0547">Nucleotide-binding</keyword>
<evidence type="ECO:0000256" key="7">
    <source>
        <dbReference type="ARBA" id="ARBA00022695"/>
    </source>
</evidence>
<evidence type="ECO:0000259" key="12">
    <source>
        <dbReference type="PROSITE" id="PS51163"/>
    </source>
</evidence>
<keyword evidence="5" id="KW-0808">Transferase</keyword>
<comment type="subcellular location">
    <subcellularLocation>
        <location evidence="1">Cytoplasm</location>
    </subcellularLocation>
</comment>
<feature type="domain" description="YrdC-like" evidence="12">
    <location>
        <begin position="12"/>
        <end position="197"/>
    </location>
</feature>
<evidence type="ECO:0000256" key="1">
    <source>
        <dbReference type="ARBA" id="ARBA00004496"/>
    </source>
</evidence>
<organism evidence="13 14">
    <name type="scientific">Nitrospira tepida</name>
    <dbReference type="NCBI Taxonomy" id="2973512"/>
    <lineage>
        <taxon>Bacteria</taxon>
        <taxon>Pseudomonadati</taxon>
        <taxon>Nitrospirota</taxon>
        <taxon>Nitrospiria</taxon>
        <taxon>Nitrospirales</taxon>
        <taxon>Nitrospiraceae</taxon>
        <taxon>Nitrospira</taxon>
    </lineage>
</organism>
<dbReference type="GO" id="GO:0003725">
    <property type="term" value="F:double-stranded RNA binding"/>
    <property type="evidence" value="ECO:0007669"/>
    <property type="project" value="InterPro"/>
</dbReference>
<keyword evidence="6" id="KW-0819">tRNA processing</keyword>
<dbReference type="Proteomes" id="UP001179121">
    <property type="component" value="Chromosome"/>
</dbReference>
<keyword evidence="9" id="KW-0067">ATP-binding</keyword>
<dbReference type="EMBL" id="OX365700">
    <property type="protein sequence ID" value="CAI4032484.1"/>
    <property type="molecule type" value="Genomic_DNA"/>
</dbReference>
<evidence type="ECO:0000256" key="2">
    <source>
        <dbReference type="ARBA" id="ARBA00007663"/>
    </source>
</evidence>
<dbReference type="PANTHER" id="PTHR17490">
    <property type="entry name" value="SUA5"/>
    <property type="match status" value="1"/>
</dbReference>
<dbReference type="Gene3D" id="3.90.870.10">
    <property type="entry name" value="DHBP synthase"/>
    <property type="match status" value="1"/>
</dbReference>
<dbReference type="GO" id="GO:0005737">
    <property type="term" value="C:cytoplasm"/>
    <property type="evidence" value="ECO:0007669"/>
    <property type="project" value="UniProtKB-SubCell"/>
</dbReference>
<evidence type="ECO:0000256" key="5">
    <source>
        <dbReference type="ARBA" id="ARBA00022679"/>
    </source>
</evidence>
<dbReference type="PANTHER" id="PTHR17490:SF16">
    <property type="entry name" value="THREONYLCARBAMOYL-AMP SYNTHASE"/>
    <property type="match status" value="1"/>
</dbReference>
<dbReference type="InterPro" id="IPR006070">
    <property type="entry name" value="Sua5-like_dom"/>
</dbReference>
<evidence type="ECO:0000256" key="8">
    <source>
        <dbReference type="ARBA" id="ARBA00022741"/>
    </source>
</evidence>
<dbReference type="InterPro" id="IPR050156">
    <property type="entry name" value="TC-AMP_synthase_SUA5"/>
</dbReference>
<dbReference type="KEGG" id="nti:DNFV4_02914"/>
<evidence type="ECO:0000256" key="6">
    <source>
        <dbReference type="ARBA" id="ARBA00022694"/>
    </source>
</evidence>
<dbReference type="AlphaFoldDB" id="A0AA86N0M5"/>
<dbReference type="GO" id="GO:0008033">
    <property type="term" value="P:tRNA processing"/>
    <property type="evidence" value="ECO:0007669"/>
    <property type="project" value="UniProtKB-KW"/>
</dbReference>
<accession>A0AA86N0M5</accession>
<keyword evidence="7" id="KW-0548">Nucleotidyltransferase</keyword>
<protein>
    <recommendedName>
        <fullName evidence="10">L-threonylcarbamoyladenylate synthase</fullName>
        <ecNumber evidence="3">2.7.7.87</ecNumber>
    </recommendedName>
    <alternativeName>
        <fullName evidence="10">L-threonylcarbamoyladenylate synthase</fullName>
    </alternativeName>
</protein>
<reference evidence="13" key="1">
    <citation type="submission" date="2022-10" db="EMBL/GenBank/DDBJ databases">
        <authorList>
            <person name="Koch H."/>
        </authorList>
    </citation>
    <scope>NUCLEOTIDE SEQUENCE</scope>
    <source>
        <strain evidence="13">DNF</strain>
    </source>
</reference>
<evidence type="ECO:0000256" key="4">
    <source>
        <dbReference type="ARBA" id="ARBA00022490"/>
    </source>
</evidence>
<dbReference type="RefSeq" id="WP_289269207.1">
    <property type="nucleotide sequence ID" value="NZ_OX365700.1"/>
</dbReference>
<dbReference type="GO" id="GO:0000049">
    <property type="term" value="F:tRNA binding"/>
    <property type="evidence" value="ECO:0007669"/>
    <property type="project" value="TreeGrafter"/>
</dbReference>
<name>A0AA86N0M5_9BACT</name>
<dbReference type="NCBIfam" id="TIGR00057">
    <property type="entry name" value="L-threonylcarbamoyladenylate synthase"/>
    <property type="match status" value="1"/>
</dbReference>
<evidence type="ECO:0000256" key="9">
    <source>
        <dbReference type="ARBA" id="ARBA00022840"/>
    </source>
</evidence>
<dbReference type="EC" id="2.7.7.87" evidence="3"/>
<evidence type="ECO:0000313" key="14">
    <source>
        <dbReference type="Proteomes" id="UP001179121"/>
    </source>
</evidence>
<gene>
    <name evidence="13" type="ORF">DNFV4_02914</name>
</gene>
<keyword evidence="14" id="KW-1185">Reference proteome</keyword>
<evidence type="ECO:0000256" key="11">
    <source>
        <dbReference type="ARBA" id="ARBA00048366"/>
    </source>
</evidence>
<dbReference type="GO" id="GO:0061710">
    <property type="term" value="F:L-threonylcarbamoyladenylate synthase"/>
    <property type="evidence" value="ECO:0007669"/>
    <property type="project" value="UniProtKB-EC"/>
</dbReference>
<dbReference type="Pfam" id="PF01300">
    <property type="entry name" value="Sua5_yciO_yrdC"/>
    <property type="match status" value="1"/>
</dbReference>
<sequence length="222" mass="23538">MSLIDCVDGFSPALLTELRSIIRHDGILAAATESSYALCGSPWSEPAVARINRLKGRPPDKPLLVLIHRPEELVRLTRDIPEPARVLMRHCWPGPLTIVLPAHPSLPPGLTAGTQTVGIRWPDYRPLVPLLEAVGPLTGTSANRSGHEPLTDAQSVQKEFGSDLDVVLDMGPTPGGAPSTVVHIEAHAVRLLRAGPVAAPELRTLLAPLGIALIEPAAGDLA</sequence>
<keyword evidence="4" id="KW-0963">Cytoplasm</keyword>
<evidence type="ECO:0000256" key="10">
    <source>
        <dbReference type="ARBA" id="ARBA00029774"/>
    </source>
</evidence>
<dbReference type="PROSITE" id="PS51163">
    <property type="entry name" value="YRDC"/>
    <property type="match status" value="1"/>
</dbReference>
<evidence type="ECO:0000256" key="3">
    <source>
        <dbReference type="ARBA" id="ARBA00012584"/>
    </source>
</evidence>
<dbReference type="InterPro" id="IPR017945">
    <property type="entry name" value="DHBP_synth_RibB-like_a/b_dom"/>
</dbReference>
<comment type="catalytic activity">
    <reaction evidence="11">
        <text>L-threonine + hydrogencarbonate + ATP = L-threonylcarbamoyladenylate + diphosphate + H2O</text>
        <dbReference type="Rhea" id="RHEA:36407"/>
        <dbReference type="ChEBI" id="CHEBI:15377"/>
        <dbReference type="ChEBI" id="CHEBI:17544"/>
        <dbReference type="ChEBI" id="CHEBI:30616"/>
        <dbReference type="ChEBI" id="CHEBI:33019"/>
        <dbReference type="ChEBI" id="CHEBI:57926"/>
        <dbReference type="ChEBI" id="CHEBI:73682"/>
        <dbReference type="EC" id="2.7.7.87"/>
    </reaction>
</comment>